<sequence>MNNWLMTLQTFNFFQFWKLHLAIARKLASLAHSHLSSSKKNANNLRSTAYNTETCLLSTELAKTMV</sequence>
<accession>A0A2P2NGT1</accession>
<organism evidence="1">
    <name type="scientific">Rhizophora mucronata</name>
    <name type="common">Asiatic mangrove</name>
    <dbReference type="NCBI Taxonomy" id="61149"/>
    <lineage>
        <taxon>Eukaryota</taxon>
        <taxon>Viridiplantae</taxon>
        <taxon>Streptophyta</taxon>
        <taxon>Embryophyta</taxon>
        <taxon>Tracheophyta</taxon>
        <taxon>Spermatophyta</taxon>
        <taxon>Magnoliopsida</taxon>
        <taxon>eudicotyledons</taxon>
        <taxon>Gunneridae</taxon>
        <taxon>Pentapetalae</taxon>
        <taxon>rosids</taxon>
        <taxon>fabids</taxon>
        <taxon>Malpighiales</taxon>
        <taxon>Rhizophoraceae</taxon>
        <taxon>Rhizophora</taxon>
    </lineage>
</organism>
<reference evidence="1" key="1">
    <citation type="submission" date="2018-02" db="EMBL/GenBank/DDBJ databases">
        <title>Rhizophora mucronata_Transcriptome.</title>
        <authorList>
            <person name="Meera S.P."/>
            <person name="Sreeshan A."/>
            <person name="Augustine A."/>
        </authorList>
    </citation>
    <scope>NUCLEOTIDE SEQUENCE</scope>
    <source>
        <tissue evidence="1">Leaf</tissue>
    </source>
</reference>
<protein>
    <submittedName>
        <fullName evidence="1">Uncharacterized protein</fullName>
    </submittedName>
</protein>
<dbReference type="AlphaFoldDB" id="A0A2P2NGT1"/>
<dbReference type="EMBL" id="GGEC01061126">
    <property type="protein sequence ID" value="MBX41610.1"/>
    <property type="molecule type" value="Transcribed_RNA"/>
</dbReference>
<evidence type="ECO:0000313" key="1">
    <source>
        <dbReference type="EMBL" id="MBX41610.1"/>
    </source>
</evidence>
<name>A0A2P2NGT1_RHIMU</name>
<proteinExistence type="predicted"/>